<dbReference type="OrthoDB" id="10250728at2759"/>
<dbReference type="Proteomes" id="UP001163046">
    <property type="component" value="Unassembled WGS sequence"/>
</dbReference>
<evidence type="ECO:0000313" key="2">
    <source>
        <dbReference type="EMBL" id="KAJ7309391.1"/>
    </source>
</evidence>
<proteinExistence type="predicted"/>
<dbReference type="InterPro" id="IPR057089">
    <property type="entry name" value="C2_TIP"/>
</dbReference>
<keyword evidence="3" id="KW-1185">Reference proteome</keyword>
<comment type="caution">
    <text evidence="2">The sequence shown here is derived from an EMBL/GenBank/DDBJ whole genome shotgun (WGS) entry which is preliminary data.</text>
</comment>
<dbReference type="AlphaFoldDB" id="A0A9X0CCB1"/>
<dbReference type="EMBL" id="MU828102">
    <property type="protein sequence ID" value="KAJ7309391.1"/>
    <property type="molecule type" value="Genomic_DNA"/>
</dbReference>
<evidence type="ECO:0000313" key="3">
    <source>
        <dbReference type="Proteomes" id="UP001163046"/>
    </source>
</evidence>
<feature type="non-terminal residue" evidence="2">
    <location>
        <position position="66"/>
    </location>
</feature>
<reference evidence="2" key="1">
    <citation type="submission" date="2023-01" db="EMBL/GenBank/DDBJ databases">
        <title>Genome assembly of the deep-sea coral Lophelia pertusa.</title>
        <authorList>
            <person name="Herrera S."/>
            <person name="Cordes E."/>
        </authorList>
    </citation>
    <scope>NUCLEOTIDE SEQUENCE</scope>
    <source>
        <strain evidence="2">USNM1676648</strain>
        <tissue evidence="2">Polyp</tissue>
    </source>
</reference>
<protein>
    <submittedName>
        <fullName evidence="2">T-cell immunomodulatory protein</fullName>
    </submittedName>
</protein>
<accession>A0A9X0CCB1</accession>
<evidence type="ECO:0000259" key="1">
    <source>
        <dbReference type="Pfam" id="PF23122"/>
    </source>
</evidence>
<name>A0A9X0CCB1_9CNID</name>
<gene>
    <name evidence="2" type="primary">ITFG1_2</name>
    <name evidence="2" type="ORF">OS493_040256</name>
</gene>
<feature type="domain" description="T-cell immunomodulatory protein TIP C2" evidence="1">
    <location>
        <begin position="16"/>
        <end position="63"/>
    </location>
</feature>
<sequence length="66" mass="7250">MVLIKLDLTLSTRPQAQMGKSNMEVLRSCPSQLTLLVQCPYTVFGLGRTPNFVDELAVGIPRSINS</sequence>
<dbReference type="Pfam" id="PF23122">
    <property type="entry name" value="C2_ITFG1"/>
    <property type="match status" value="1"/>
</dbReference>
<organism evidence="2 3">
    <name type="scientific">Desmophyllum pertusum</name>
    <dbReference type="NCBI Taxonomy" id="174260"/>
    <lineage>
        <taxon>Eukaryota</taxon>
        <taxon>Metazoa</taxon>
        <taxon>Cnidaria</taxon>
        <taxon>Anthozoa</taxon>
        <taxon>Hexacorallia</taxon>
        <taxon>Scleractinia</taxon>
        <taxon>Caryophylliina</taxon>
        <taxon>Caryophylliidae</taxon>
        <taxon>Desmophyllum</taxon>
    </lineage>
</organism>